<proteinExistence type="predicted"/>
<dbReference type="RefSeq" id="WP_141842637.1">
    <property type="nucleotide sequence ID" value="NZ_VFPM01000001.1"/>
</dbReference>
<dbReference type="OrthoDB" id="7837405at2"/>
<evidence type="ECO:0000313" key="2">
    <source>
        <dbReference type="Proteomes" id="UP000316747"/>
    </source>
</evidence>
<dbReference type="GO" id="GO:0016301">
    <property type="term" value="F:kinase activity"/>
    <property type="evidence" value="ECO:0007669"/>
    <property type="project" value="UniProtKB-KW"/>
</dbReference>
<dbReference type="Pfam" id="PF13671">
    <property type="entry name" value="AAA_33"/>
    <property type="match status" value="1"/>
</dbReference>
<organism evidence="1 2">
    <name type="scientific">Humibacillus xanthopallidus</name>
    <dbReference type="NCBI Taxonomy" id="412689"/>
    <lineage>
        <taxon>Bacteria</taxon>
        <taxon>Bacillati</taxon>
        <taxon>Actinomycetota</taxon>
        <taxon>Actinomycetes</taxon>
        <taxon>Micrococcales</taxon>
        <taxon>Intrasporangiaceae</taxon>
        <taxon>Humibacillus</taxon>
    </lineage>
</organism>
<evidence type="ECO:0000313" key="1">
    <source>
        <dbReference type="EMBL" id="TQM65061.1"/>
    </source>
</evidence>
<dbReference type="Gene3D" id="3.40.50.300">
    <property type="entry name" value="P-loop containing nucleotide triphosphate hydrolases"/>
    <property type="match status" value="1"/>
</dbReference>
<keyword evidence="1" id="KW-0808">Transferase</keyword>
<comment type="caution">
    <text evidence="1">The sequence shown here is derived from an EMBL/GenBank/DDBJ whole genome shotgun (WGS) entry which is preliminary data.</text>
</comment>
<dbReference type="InterPro" id="IPR027417">
    <property type="entry name" value="P-loop_NTPase"/>
</dbReference>
<reference evidence="1 2" key="1">
    <citation type="submission" date="2019-06" db="EMBL/GenBank/DDBJ databases">
        <title>Genome sequencing of plant associated microbes to promote plant fitness in Sorghum bicolor and Oryza sativa.</title>
        <authorList>
            <person name="Coleman-Derr D."/>
        </authorList>
    </citation>
    <scope>NUCLEOTIDE SEQUENCE [LARGE SCALE GENOMIC DNA]</scope>
    <source>
        <strain evidence="1 2">KV-663</strain>
    </source>
</reference>
<keyword evidence="1" id="KW-0418">Kinase</keyword>
<keyword evidence="2" id="KW-1185">Reference proteome</keyword>
<gene>
    <name evidence="1" type="ORF">FBY41_1443</name>
</gene>
<name>A0A543I3D1_9MICO</name>
<dbReference type="SUPFAM" id="SSF52540">
    <property type="entry name" value="P-loop containing nucleoside triphosphate hydrolases"/>
    <property type="match status" value="1"/>
</dbReference>
<sequence>MSRLVLINGPPGSGKSPIALSLAQDRPLTLDIDVDAIKHTLGRWAADPSSGLHARRLSLALAGEHLRSGFDVVLVHYLAKTPFIEELEHLAGEVGAQFHEFVLDLDTPSLAARLAARATNPDRPEHQINNRLVGPEDAALLIQSLQALREQRPGAIWVDATGSLAATVSALRSRLDQPVS</sequence>
<dbReference type="Proteomes" id="UP000316747">
    <property type="component" value="Unassembled WGS sequence"/>
</dbReference>
<dbReference type="EMBL" id="VFPM01000001">
    <property type="protein sequence ID" value="TQM65061.1"/>
    <property type="molecule type" value="Genomic_DNA"/>
</dbReference>
<accession>A0A543I3D1</accession>
<dbReference type="AlphaFoldDB" id="A0A543I3D1"/>
<protein>
    <submittedName>
        <fullName evidence="1">Putative kinase</fullName>
    </submittedName>
</protein>